<evidence type="ECO:0008006" key="3">
    <source>
        <dbReference type="Google" id="ProtNLM"/>
    </source>
</evidence>
<dbReference type="EMBL" id="BAUV01000009">
    <property type="protein sequence ID" value="GAE34651.1"/>
    <property type="molecule type" value="Genomic_DNA"/>
</dbReference>
<dbReference type="eggNOG" id="ENOG5030KTU">
    <property type="taxonomic scope" value="Bacteria"/>
</dbReference>
<dbReference type="RefSeq" id="WP_035663619.1">
    <property type="nucleotide sequence ID" value="NZ_BAUV01000009.1"/>
</dbReference>
<dbReference type="InterPro" id="IPR019076">
    <property type="entry name" value="Spore_lipoprot_YhcN/YlaJ-like"/>
</dbReference>
<evidence type="ECO:0000313" key="1">
    <source>
        <dbReference type="EMBL" id="GAE34651.1"/>
    </source>
</evidence>
<organism evidence="1 2">
    <name type="scientific">Halalkalibacter akibai (strain ATCC 43226 / DSM 21942 / CIP 109018 / JCM 9157 / 1139)</name>
    <name type="common">Bacillus akibai</name>
    <dbReference type="NCBI Taxonomy" id="1236973"/>
    <lineage>
        <taxon>Bacteria</taxon>
        <taxon>Bacillati</taxon>
        <taxon>Bacillota</taxon>
        <taxon>Bacilli</taxon>
        <taxon>Bacillales</taxon>
        <taxon>Bacillaceae</taxon>
        <taxon>Halalkalibacter</taxon>
    </lineage>
</organism>
<sequence>MKCMNYLLMTTLLLTGCTIPQKAEMGANPDRNQGYSGYGVAQTRQLEGPLSDLMVPDDAPKGLTDPAPRLVREGAYLTGTRDLSMRNDHTRSGQRILNNRPGVVRDKYALSNEPNVQSKRSKQNANTPLQATDSLTRLIEQRVESLENVRDAHVISDGERIVVGLESREQDRPKLLREVEQEISEVVELNQVYITTDRKIINRMNALEHQVSLPAPFESVGGAIGDIVDLVDDAAHGRR</sequence>
<dbReference type="PROSITE" id="PS51257">
    <property type="entry name" value="PROKAR_LIPOPROTEIN"/>
    <property type="match status" value="1"/>
</dbReference>
<accession>W4QRC8</accession>
<dbReference type="Proteomes" id="UP000018896">
    <property type="component" value="Unassembled WGS sequence"/>
</dbReference>
<evidence type="ECO:0000313" key="2">
    <source>
        <dbReference type="Proteomes" id="UP000018896"/>
    </source>
</evidence>
<gene>
    <name evidence="1" type="ORF">JCM9157_1722</name>
</gene>
<name>W4QRC8_HALA3</name>
<reference evidence="1 2" key="1">
    <citation type="journal article" date="2014" name="Genome Announc.">
        <title>Draft Genome Sequences of Three Alkaliphilic Bacillus Strains, Bacillus wakoensis JCM 9140T, Bacillus akibai JCM 9157T, and Bacillus hemicellulosilyticus JCM 9152T.</title>
        <authorList>
            <person name="Yuki M."/>
            <person name="Oshima K."/>
            <person name="Suda W."/>
            <person name="Oshida Y."/>
            <person name="Kitamura K."/>
            <person name="Iida T."/>
            <person name="Hattori M."/>
            <person name="Ohkuma M."/>
        </authorList>
    </citation>
    <scope>NUCLEOTIDE SEQUENCE [LARGE SCALE GENOMIC DNA]</scope>
    <source>
        <strain evidence="1 2">JCM 9157</strain>
    </source>
</reference>
<keyword evidence="2" id="KW-1185">Reference proteome</keyword>
<dbReference type="AlphaFoldDB" id="W4QRC8"/>
<protein>
    <recommendedName>
        <fullName evidence="3">Sporulation protein</fullName>
    </recommendedName>
</protein>
<dbReference type="OrthoDB" id="2854343at2"/>
<dbReference type="Pfam" id="PF09580">
    <property type="entry name" value="Spore_YhcN_YlaJ"/>
    <property type="match status" value="1"/>
</dbReference>
<proteinExistence type="predicted"/>
<comment type="caution">
    <text evidence="1">The sequence shown here is derived from an EMBL/GenBank/DDBJ whole genome shotgun (WGS) entry which is preliminary data.</text>
</comment>